<dbReference type="InterPro" id="IPR011990">
    <property type="entry name" value="TPR-like_helical_dom_sf"/>
</dbReference>
<name>A0A494RJH9_9CAUL</name>
<protein>
    <submittedName>
        <fullName evidence="2">Tetratricopeptide repeat protein</fullName>
    </submittedName>
</protein>
<feature type="region of interest" description="Disordered" evidence="1">
    <location>
        <begin position="1"/>
        <end position="21"/>
    </location>
</feature>
<feature type="region of interest" description="Disordered" evidence="1">
    <location>
        <begin position="541"/>
        <end position="562"/>
    </location>
</feature>
<dbReference type="Gene3D" id="1.25.40.10">
    <property type="entry name" value="Tetratricopeptide repeat domain"/>
    <property type="match status" value="1"/>
</dbReference>
<dbReference type="SUPFAM" id="SSF48452">
    <property type="entry name" value="TPR-like"/>
    <property type="match status" value="1"/>
</dbReference>
<dbReference type="AlphaFoldDB" id="A0A494RJH9"/>
<dbReference type="EMBL" id="CP032707">
    <property type="protein sequence ID" value="AYG95173.1"/>
    <property type="molecule type" value="Genomic_DNA"/>
</dbReference>
<accession>A0A494RJH9</accession>
<proteinExistence type="predicted"/>
<evidence type="ECO:0000256" key="1">
    <source>
        <dbReference type="SAM" id="MobiDB-lite"/>
    </source>
</evidence>
<gene>
    <name evidence="2" type="ORF">D8I30_08245</name>
</gene>
<keyword evidence="3" id="KW-1185">Reference proteome</keyword>
<evidence type="ECO:0000313" key="3">
    <source>
        <dbReference type="Proteomes" id="UP000276984"/>
    </source>
</evidence>
<dbReference type="Pfam" id="PF13428">
    <property type="entry name" value="TPR_14"/>
    <property type="match status" value="1"/>
</dbReference>
<sequence>MAACPPSPPTKPSGAGWRPEAAPPFIRQQRSLTLAALRQGEFGVKFFDRLRQGLRRGAAASALAALTVALTGVAPAHADWLKAESERFIVYSDGGESKLRQFVQELEGYDRFLRLRMGLAVDEAPPRKLPIYLVNSRSGLLKVSPDLHENIAGFYTATNEDIFGIALRDQTVDTLKHEYAHHFMMQNFSYPYPGWFVEGFAEYYATVEIEKSRILVGKYNENRAYWLQAASWMPMTELLSKRPSPSTRSRDTYYPLAWLLTHWFLGDTDRQKALSAYLRDVGAGGDPVEAMQRATGLDPTELRRTLRRYMNGRIPYQGVMVTYPPVPITVTRLSRSADDLLLLNQRLKIGVPTEKRAATTEEVRRAAARHPDDPLALLALGHAELHFGDPAAAEAPLQRLLALDPNHVEALQYLARARMEAAEDADDLEDSDRLRGEAQGFLARAYRADDANYATLLLIAENRSGAPGYPNDNDLAVLEQAFVLAPQLGAARINLAQVLMSRDRNDEAIALLEPMVNDPHRPSPAARTLLLRAKGQTEDEAAAQEAALASLAEDEDDEADGL</sequence>
<dbReference type="OrthoDB" id="5523615at2"/>
<evidence type="ECO:0000313" key="2">
    <source>
        <dbReference type="EMBL" id="AYG95173.1"/>
    </source>
</evidence>
<feature type="compositionally biased region" description="Pro residues" evidence="1">
    <location>
        <begin position="1"/>
        <end position="11"/>
    </location>
</feature>
<reference evidence="2 3" key="1">
    <citation type="submission" date="2018-10" db="EMBL/GenBank/DDBJ databases">
        <title>Complete genome sequence of Brevundimonas naejangsanensis BRV3.</title>
        <authorList>
            <person name="Berrios L."/>
            <person name="Ely B."/>
        </authorList>
    </citation>
    <scope>NUCLEOTIDE SEQUENCE [LARGE SCALE GENOMIC DNA]</scope>
    <source>
        <strain evidence="2 3">BRV3</strain>
    </source>
</reference>
<feature type="compositionally biased region" description="Acidic residues" evidence="1">
    <location>
        <begin position="552"/>
        <end position="562"/>
    </location>
</feature>
<organism evidence="2 3">
    <name type="scientific">Brevundimonas naejangsanensis</name>
    <dbReference type="NCBI Taxonomy" id="588932"/>
    <lineage>
        <taxon>Bacteria</taxon>
        <taxon>Pseudomonadati</taxon>
        <taxon>Pseudomonadota</taxon>
        <taxon>Alphaproteobacteria</taxon>
        <taxon>Caulobacterales</taxon>
        <taxon>Caulobacteraceae</taxon>
        <taxon>Brevundimonas</taxon>
    </lineage>
</organism>
<dbReference type="Proteomes" id="UP000276984">
    <property type="component" value="Chromosome"/>
</dbReference>